<keyword evidence="3" id="KW-0238">DNA-binding</keyword>
<keyword evidence="2" id="KW-0805">Transcription regulation</keyword>
<reference evidence="6" key="1">
    <citation type="submission" date="2021-01" db="EMBL/GenBank/DDBJ databases">
        <title>Whole genome shotgun sequence of Dactylosporangium siamense NBRC 106093.</title>
        <authorList>
            <person name="Komaki H."/>
            <person name="Tamura T."/>
        </authorList>
    </citation>
    <scope>NUCLEOTIDE SEQUENCE</scope>
    <source>
        <strain evidence="6">NBRC 106093</strain>
    </source>
</reference>
<evidence type="ECO:0000313" key="7">
    <source>
        <dbReference type="Proteomes" id="UP000660611"/>
    </source>
</evidence>
<dbReference type="Gene3D" id="3.40.190.10">
    <property type="entry name" value="Periplasmic binding protein-like II"/>
    <property type="match status" value="2"/>
</dbReference>
<dbReference type="Pfam" id="PF03466">
    <property type="entry name" value="LysR_substrate"/>
    <property type="match status" value="1"/>
</dbReference>
<dbReference type="PANTHER" id="PTHR30346:SF0">
    <property type="entry name" value="HCA OPERON TRANSCRIPTIONAL ACTIVATOR HCAR"/>
    <property type="match status" value="1"/>
</dbReference>
<feature type="domain" description="HTH lysR-type" evidence="5">
    <location>
        <begin position="1"/>
        <end position="58"/>
    </location>
</feature>
<evidence type="ECO:0000256" key="2">
    <source>
        <dbReference type="ARBA" id="ARBA00023015"/>
    </source>
</evidence>
<dbReference type="InterPro" id="IPR036390">
    <property type="entry name" value="WH_DNA-bd_sf"/>
</dbReference>
<organism evidence="6 7">
    <name type="scientific">Dactylosporangium siamense</name>
    <dbReference type="NCBI Taxonomy" id="685454"/>
    <lineage>
        <taxon>Bacteria</taxon>
        <taxon>Bacillati</taxon>
        <taxon>Actinomycetota</taxon>
        <taxon>Actinomycetes</taxon>
        <taxon>Micromonosporales</taxon>
        <taxon>Micromonosporaceae</taxon>
        <taxon>Dactylosporangium</taxon>
    </lineage>
</organism>
<dbReference type="PRINTS" id="PR00039">
    <property type="entry name" value="HTHLYSR"/>
</dbReference>
<dbReference type="GO" id="GO:0032993">
    <property type="term" value="C:protein-DNA complex"/>
    <property type="evidence" value="ECO:0007669"/>
    <property type="project" value="TreeGrafter"/>
</dbReference>
<dbReference type="InterPro" id="IPR036388">
    <property type="entry name" value="WH-like_DNA-bd_sf"/>
</dbReference>
<dbReference type="SUPFAM" id="SSF46785">
    <property type="entry name" value="Winged helix' DNA-binding domain"/>
    <property type="match status" value="1"/>
</dbReference>
<evidence type="ECO:0000313" key="6">
    <source>
        <dbReference type="EMBL" id="GIG51949.1"/>
    </source>
</evidence>
<comment type="similarity">
    <text evidence="1">Belongs to the LysR transcriptional regulatory family.</text>
</comment>
<dbReference type="Gene3D" id="1.10.10.10">
    <property type="entry name" value="Winged helix-like DNA-binding domain superfamily/Winged helix DNA-binding domain"/>
    <property type="match status" value="1"/>
</dbReference>
<evidence type="ECO:0000256" key="1">
    <source>
        <dbReference type="ARBA" id="ARBA00009437"/>
    </source>
</evidence>
<dbReference type="PANTHER" id="PTHR30346">
    <property type="entry name" value="TRANSCRIPTIONAL DUAL REGULATOR HCAR-RELATED"/>
    <property type="match status" value="1"/>
</dbReference>
<evidence type="ECO:0000256" key="3">
    <source>
        <dbReference type="ARBA" id="ARBA00023125"/>
    </source>
</evidence>
<dbReference type="AlphaFoldDB" id="A0A919PX63"/>
<accession>A0A919PX63</accession>
<sequence length="302" mass="32918">MELREIEIFLTLAEELHFGRTAERLHLTQSRVSQSIKQQERKLGAPLFDRNNRVVRLTDLGIQLRSDLVPGYRQIQDAVARASATGRGLAGVLRVGVQAAWSGDLVLAAAAAFGVANPDCDIQIREVPLSDPFGGLHAGQLDLQLTIRPAAEPDLTVGPVIFSLPRMLVIASGHPFAQRPAISIEDLADVCMVTVAGPPDYWVNHHLPPQTPSGRPIPRGPAVAEWETAWAQVASGKGAFFASNWAAGDRYHYSRSGLSFVAIPDAPPLEWGLLWRTNAETVMLTSFVKAILEQREATLTRD</sequence>
<proteinExistence type="inferred from homology"/>
<keyword evidence="4" id="KW-0804">Transcription</keyword>
<evidence type="ECO:0000256" key="4">
    <source>
        <dbReference type="ARBA" id="ARBA00023163"/>
    </source>
</evidence>
<dbReference type="RefSeq" id="WP_203853551.1">
    <property type="nucleotide sequence ID" value="NZ_BAAAVW010000034.1"/>
</dbReference>
<dbReference type="InterPro" id="IPR005119">
    <property type="entry name" value="LysR_subst-bd"/>
</dbReference>
<gene>
    <name evidence="6" type="ORF">Dsi01nite_099900</name>
</gene>
<dbReference type="PROSITE" id="PS50931">
    <property type="entry name" value="HTH_LYSR"/>
    <property type="match status" value="1"/>
</dbReference>
<dbReference type="EMBL" id="BONQ01000166">
    <property type="protein sequence ID" value="GIG51949.1"/>
    <property type="molecule type" value="Genomic_DNA"/>
</dbReference>
<name>A0A919PX63_9ACTN</name>
<dbReference type="Pfam" id="PF00126">
    <property type="entry name" value="HTH_1"/>
    <property type="match status" value="1"/>
</dbReference>
<comment type="caution">
    <text evidence="6">The sequence shown here is derived from an EMBL/GenBank/DDBJ whole genome shotgun (WGS) entry which is preliminary data.</text>
</comment>
<dbReference type="GO" id="GO:0003700">
    <property type="term" value="F:DNA-binding transcription factor activity"/>
    <property type="evidence" value="ECO:0007669"/>
    <property type="project" value="InterPro"/>
</dbReference>
<dbReference type="GO" id="GO:0003677">
    <property type="term" value="F:DNA binding"/>
    <property type="evidence" value="ECO:0007669"/>
    <property type="project" value="UniProtKB-KW"/>
</dbReference>
<dbReference type="InterPro" id="IPR000847">
    <property type="entry name" value="LysR_HTH_N"/>
</dbReference>
<protein>
    <submittedName>
        <fullName evidence="6">LysR family transcriptional regulator</fullName>
    </submittedName>
</protein>
<evidence type="ECO:0000259" key="5">
    <source>
        <dbReference type="PROSITE" id="PS50931"/>
    </source>
</evidence>
<dbReference type="FunFam" id="1.10.10.10:FF:000001">
    <property type="entry name" value="LysR family transcriptional regulator"/>
    <property type="match status" value="1"/>
</dbReference>
<dbReference type="SUPFAM" id="SSF53850">
    <property type="entry name" value="Periplasmic binding protein-like II"/>
    <property type="match status" value="1"/>
</dbReference>
<dbReference type="Proteomes" id="UP000660611">
    <property type="component" value="Unassembled WGS sequence"/>
</dbReference>
<keyword evidence="7" id="KW-1185">Reference proteome</keyword>